<dbReference type="Proteomes" id="UP000646478">
    <property type="component" value="Unassembled WGS sequence"/>
</dbReference>
<reference evidence="1" key="2">
    <citation type="submission" date="2020-09" db="EMBL/GenBank/DDBJ databases">
        <authorList>
            <person name="Sun Q."/>
            <person name="Zhou Y."/>
        </authorList>
    </citation>
    <scope>NUCLEOTIDE SEQUENCE</scope>
    <source>
        <strain evidence="1">CGMCC 1.15082</strain>
    </source>
</reference>
<dbReference type="AlphaFoldDB" id="A0A916S0F2"/>
<dbReference type="EMBL" id="BMHH01000001">
    <property type="protein sequence ID" value="GGA77941.1"/>
    <property type="molecule type" value="Genomic_DNA"/>
</dbReference>
<keyword evidence="2" id="KW-1185">Reference proteome</keyword>
<reference evidence="1" key="1">
    <citation type="journal article" date="2014" name="Int. J. Syst. Evol. Microbiol.">
        <title>Complete genome sequence of Corynebacterium casei LMG S-19264T (=DSM 44701T), isolated from a smear-ripened cheese.</title>
        <authorList>
            <consortium name="US DOE Joint Genome Institute (JGI-PGF)"/>
            <person name="Walter F."/>
            <person name="Albersmeier A."/>
            <person name="Kalinowski J."/>
            <person name="Ruckert C."/>
        </authorList>
    </citation>
    <scope>NUCLEOTIDE SEQUENCE</scope>
    <source>
        <strain evidence="1">CGMCC 1.15082</strain>
    </source>
</reference>
<gene>
    <name evidence="1" type="ORF">GCM10011491_01400</name>
</gene>
<name>A0A916S0F2_9HYPH</name>
<organism evidence="1 2">
    <name type="scientific">Brucella endophytica</name>
    <dbReference type="NCBI Taxonomy" id="1963359"/>
    <lineage>
        <taxon>Bacteria</taxon>
        <taxon>Pseudomonadati</taxon>
        <taxon>Pseudomonadota</taxon>
        <taxon>Alphaproteobacteria</taxon>
        <taxon>Hyphomicrobiales</taxon>
        <taxon>Brucellaceae</taxon>
        <taxon>Brucella/Ochrobactrum group</taxon>
        <taxon>Brucella</taxon>
    </lineage>
</organism>
<comment type="caution">
    <text evidence="1">The sequence shown here is derived from an EMBL/GenBank/DDBJ whole genome shotgun (WGS) entry which is preliminary data.</text>
</comment>
<accession>A0A916S0F2</accession>
<evidence type="ECO:0000313" key="2">
    <source>
        <dbReference type="Proteomes" id="UP000646478"/>
    </source>
</evidence>
<sequence length="57" mass="6571">MGRPPLNMNATTLRFPAETLKRIDDLVGKKHRAKFIREAVERELERAEKALPPNSEK</sequence>
<evidence type="ECO:0000313" key="1">
    <source>
        <dbReference type="EMBL" id="GGA77941.1"/>
    </source>
</evidence>
<proteinExistence type="predicted"/>
<dbReference type="RefSeq" id="WP_374900884.1">
    <property type="nucleotide sequence ID" value="NZ_JBHEES010000004.1"/>
</dbReference>
<protein>
    <submittedName>
        <fullName evidence="1">Uncharacterized protein</fullName>
    </submittedName>
</protein>